<dbReference type="Proteomes" id="UP000256780">
    <property type="component" value="Chromosome CBM2587_b"/>
</dbReference>
<dbReference type="GO" id="GO:0006749">
    <property type="term" value="P:glutathione metabolic process"/>
    <property type="evidence" value="ECO:0007669"/>
    <property type="project" value="TreeGrafter"/>
</dbReference>
<keyword evidence="1 4" id="KW-0413">Isomerase</keyword>
<dbReference type="GO" id="GO:1901170">
    <property type="term" value="P:naphthalene catabolic process"/>
    <property type="evidence" value="ECO:0007669"/>
    <property type="project" value="InterPro"/>
</dbReference>
<name>A0A375CAP8_9BURK</name>
<dbReference type="InterPro" id="IPR014440">
    <property type="entry name" value="HCCAis_GSTk"/>
</dbReference>
<dbReference type="Pfam" id="PF01323">
    <property type="entry name" value="DSBA"/>
    <property type="match status" value="1"/>
</dbReference>
<dbReference type="GO" id="GO:0018845">
    <property type="term" value="F:2-hydroxychromene-2-carboxylate isomerase activity"/>
    <property type="evidence" value="ECO:0007669"/>
    <property type="project" value="UniProtKB-UniRule"/>
</dbReference>
<dbReference type="PANTHER" id="PTHR42943">
    <property type="entry name" value="GLUTATHIONE S-TRANSFERASE KAPPA"/>
    <property type="match status" value="1"/>
</dbReference>
<dbReference type="EMBL" id="OFSQ01000036">
    <property type="protein sequence ID" value="SOY66555.1"/>
    <property type="molecule type" value="Genomic_DNA"/>
</dbReference>
<dbReference type="InterPro" id="IPR051924">
    <property type="entry name" value="GST_Kappa/NadH"/>
</dbReference>
<dbReference type="SUPFAM" id="SSF52833">
    <property type="entry name" value="Thioredoxin-like"/>
    <property type="match status" value="1"/>
</dbReference>
<evidence type="ECO:0000256" key="2">
    <source>
        <dbReference type="PIRSR" id="PIRSR006386-1"/>
    </source>
</evidence>
<evidence type="ECO:0000256" key="1">
    <source>
        <dbReference type="PIRNR" id="PIRNR006386"/>
    </source>
</evidence>
<gene>
    <name evidence="4" type="ORF">CBM2587_B70061</name>
</gene>
<reference evidence="4" key="1">
    <citation type="submission" date="2018-01" db="EMBL/GenBank/DDBJ databases">
        <authorList>
            <person name="Clerissi C."/>
        </authorList>
    </citation>
    <scope>NUCLEOTIDE SEQUENCE</scope>
    <source>
        <strain evidence="4">Cupriavidus sp. LMG 19464</strain>
    </source>
</reference>
<dbReference type="PIRSF" id="PIRSF006386">
    <property type="entry name" value="HCCAis_GSTk"/>
    <property type="match status" value="1"/>
</dbReference>
<dbReference type="InterPro" id="IPR044087">
    <property type="entry name" value="NahD-like"/>
</dbReference>
<comment type="caution">
    <text evidence="4">The sequence shown here is derived from an EMBL/GenBank/DDBJ whole genome shotgun (WGS) entry which is preliminary data.</text>
</comment>
<comment type="similarity">
    <text evidence="1">Belongs to the GST superfamily. NadH family.</text>
</comment>
<dbReference type="InterPro" id="IPR001853">
    <property type="entry name" value="DSBA-like_thioredoxin_dom"/>
</dbReference>
<comment type="catalytic activity">
    <reaction evidence="1">
        <text>2-hydroxychromene-2-carboxylate = (3E)-4-(2-hydroxyphenyl)-2-oxobut-3-enoate</text>
        <dbReference type="Rhea" id="RHEA:27401"/>
        <dbReference type="ChEBI" id="CHEBI:59350"/>
        <dbReference type="ChEBI" id="CHEBI:59353"/>
        <dbReference type="EC" id="5.99.1.4"/>
    </reaction>
</comment>
<evidence type="ECO:0000259" key="3">
    <source>
        <dbReference type="Pfam" id="PF01323"/>
    </source>
</evidence>
<dbReference type="Gene3D" id="3.40.30.10">
    <property type="entry name" value="Glutaredoxin"/>
    <property type="match status" value="1"/>
</dbReference>
<dbReference type="AlphaFoldDB" id="A0A375CAP8"/>
<evidence type="ECO:0000313" key="4">
    <source>
        <dbReference type="EMBL" id="SOY66555.1"/>
    </source>
</evidence>
<feature type="domain" description="DSBA-like thioredoxin" evidence="3">
    <location>
        <begin position="5"/>
        <end position="199"/>
    </location>
</feature>
<dbReference type="GO" id="GO:0004364">
    <property type="term" value="F:glutathione transferase activity"/>
    <property type="evidence" value="ECO:0007669"/>
    <property type="project" value="TreeGrafter"/>
</dbReference>
<dbReference type="InterPro" id="IPR036249">
    <property type="entry name" value="Thioredoxin-like_sf"/>
</dbReference>
<dbReference type="EC" id="5.99.1.4" evidence="1"/>
<sequence>MNPITVQFLFDFGSPNAYLCHKVIPEIEARGAAKFEYIPILLGGLFKLTNNRSPAEANAQIPAKRAYDLLEFNRFVSKHGLTQYRSNPYFPVNTLQIMRGAVAAQSLGCFESYVDAVFASMWERQKKMDEPEVIASELTAAGLDASVLMAASQQTDVKNRLLANTQDAHARGAFGSPTFFVGGEIFFGKDRLRDVEDEVNRVRNR</sequence>
<accession>A0A375CAP8</accession>
<dbReference type="RefSeq" id="WP_116358639.1">
    <property type="nucleotide sequence ID" value="NZ_LT976854.1"/>
</dbReference>
<feature type="active site" description="Nucleophile" evidence="2">
    <location>
        <position position="14"/>
    </location>
</feature>
<organism evidence="4">
    <name type="scientific">Cupriavidus taiwanensis</name>
    <dbReference type="NCBI Taxonomy" id="164546"/>
    <lineage>
        <taxon>Bacteria</taxon>
        <taxon>Pseudomonadati</taxon>
        <taxon>Pseudomonadota</taxon>
        <taxon>Betaproteobacteria</taxon>
        <taxon>Burkholderiales</taxon>
        <taxon>Burkholderiaceae</taxon>
        <taxon>Cupriavidus</taxon>
    </lineage>
</organism>
<proteinExistence type="inferred from homology"/>
<dbReference type="CDD" id="cd03022">
    <property type="entry name" value="DsbA_HCCA_Iso"/>
    <property type="match status" value="1"/>
</dbReference>
<dbReference type="OrthoDB" id="8560325at2"/>
<dbReference type="PANTHER" id="PTHR42943:SF2">
    <property type="entry name" value="GLUTATHIONE S-TRANSFERASE KAPPA 1"/>
    <property type="match status" value="1"/>
</dbReference>
<dbReference type="GO" id="GO:0004602">
    <property type="term" value="F:glutathione peroxidase activity"/>
    <property type="evidence" value="ECO:0007669"/>
    <property type="project" value="TreeGrafter"/>
</dbReference>
<protein>
    <recommendedName>
        <fullName evidence="1">2-hydroxychromene-2-carboxylate isomerase</fullName>
        <ecNumber evidence="1">5.99.1.4</ecNumber>
    </recommendedName>
</protein>